<dbReference type="AlphaFoldDB" id="A0A0S3TB38"/>
<evidence type="ECO:0000256" key="1">
    <source>
        <dbReference type="SAM" id="MobiDB-lite"/>
    </source>
</evidence>
<accession>A0A0S3TB38</accession>
<reference evidence="2 3" key="1">
    <citation type="journal article" date="2015" name="Sci. Rep.">
        <title>The power of single molecule real-time sequencing technology in the de novo assembly of a eukaryotic genome.</title>
        <authorList>
            <person name="Sakai H."/>
            <person name="Naito K."/>
            <person name="Ogiso-Tanaka E."/>
            <person name="Takahashi Y."/>
            <person name="Iseki K."/>
            <person name="Muto C."/>
            <person name="Satou K."/>
            <person name="Teruya K."/>
            <person name="Shiroma A."/>
            <person name="Shimoji M."/>
            <person name="Hirano T."/>
            <person name="Itoh T."/>
            <person name="Kaga A."/>
            <person name="Tomooka N."/>
        </authorList>
    </citation>
    <scope>NUCLEOTIDE SEQUENCE [LARGE SCALE GENOMIC DNA]</scope>
    <source>
        <strain evidence="3">cv. Shumari</strain>
    </source>
</reference>
<feature type="compositionally biased region" description="Low complexity" evidence="1">
    <location>
        <begin position="68"/>
        <end position="83"/>
    </location>
</feature>
<feature type="region of interest" description="Disordered" evidence="1">
    <location>
        <begin position="1"/>
        <end position="29"/>
    </location>
</feature>
<dbReference type="Proteomes" id="UP000291084">
    <property type="component" value="Chromosome 11"/>
</dbReference>
<proteinExistence type="predicted"/>
<keyword evidence="3" id="KW-1185">Reference proteome</keyword>
<dbReference type="EMBL" id="AP015044">
    <property type="protein sequence ID" value="BAU02418.1"/>
    <property type="molecule type" value="Genomic_DNA"/>
</dbReference>
<protein>
    <submittedName>
        <fullName evidence="2">Uncharacterized protein</fullName>
    </submittedName>
</protein>
<feature type="non-terminal residue" evidence="2">
    <location>
        <position position="1"/>
    </location>
</feature>
<organism evidence="2 3">
    <name type="scientific">Vigna angularis var. angularis</name>
    <dbReference type="NCBI Taxonomy" id="157739"/>
    <lineage>
        <taxon>Eukaryota</taxon>
        <taxon>Viridiplantae</taxon>
        <taxon>Streptophyta</taxon>
        <taxon>Embryophyta</taxon>
        <taxon>Tracheophyta</taxon>
        <taxon>Spermatophyta</taxon>
        <taxon>Magnoliopsida</taxon>
        <taxon>eudicotyledons</taxon>
        <taxon>Gunneridae</taxon>
        <taxon>Pentapetalae</taxon>
        <taxon>rosids</taxon>
        <taxon>fabids</taxon>
        <taxon>Fabales</taxon>
        <taxon>Fabaceae</taxon>
        <taxon>Papilionoideae</taxon>
        <taxon>50 kb inversion clade</taxon>
        <taxon>NPAAA clade</taxon>
        <taxon>indigoferoid/millettioid clade</taxon>
        <taxon>Phaseoleae</taxon>
        <taxon>Vigna</taxon>
    </lineage>
</organism>
<feature type="region of interest" description="Disordered" evidence="1">
    <location>
        <begin position="59"/>
        <end position="112"/>
    </location>
</feature>
<feature type="compositionally biased region" description="Polar residues" evidence="1">
    <location>
        <begin position="1"/>
        <end position="12"/>
    </location>
</feature>
<name>A0A0S3TB38_PHAAN</name>
<evidence type="ECO:0000313" key="3">
    <source>
        <dbReference type="Proteomes" id="UP000291084"/>
    </source>
</evidence>
<sequence>GIEATSFASGSQVMEEDKVTSHQIPSSSPVTLRSLQNFKDCSTTLNNVARKIIIKFRENSKPCQPSKSRNLPSQRCSSSSSRPSHLHLRPTLCHHEDHHEASSHVHLPPLVD</sequence>
<gene>
    <name evidence="2" type="primary">Vigan.11G194100</name>
    <name evidence="2" type="ORF">VIGAN_11194100</name>
</gene>
<feature type="compositionally biased region" description="Basic and acidic residues" evidence="1">
    <location>
        <begin position="93"/>
        <end position="103"/>
    </location>
</feature>
<evidence type="ECO:0000313" key="2">
    <source>
        <dbReference type="EMBL" id="BAU02418.1"/>
    </source>
</evidence>